<dbReference type="RefSeq" id="WP_369274473.1">
    <property type="nucleotide sequence ID" value="NZ_CP163432.1"/>
</dbReference>
<sequence length="281" mass="31775">MTTAVREAPHHRNLTCVKEYDCKRPECVARCQAYHRLRYRQMGYGTWQPLVDAEPARQHINQLRGLGHSIPSIEKAAQVSPATLSRILYDGVNKRAHRIRPEVAQRIRTIPLVAPPVKAHTIVDATGTRRRLQALVAMGWTLNALGPQLGFHPRRLTDLIHNDRVLASTARRIADAYRTVQTRDPRDHGVPQRSINLSRNLAAREGWHGPLAWDDIDDPDCKPETKGRADVHRRRKTSVDPQRVARLTAMGRTNEQIAAELGCHERTVSRARKRAEMATAA</sequence>
<organism evidence="2">
    <name type="scientific">Streptomyces sp. R11</name>
    <dbReference type="NCBI Taxonomy" id="3238625"/>
    <lineage>
        <taxon>Bacteria</taxon>
        <taxon>Bacillati</taxon>
        <taxon>Actinomycetota</taxon>
        <taxon>Actinomycetes</taxon>
        <taxon>Kitasatosporales</taxon>
        <taxon>Streptomycetaceae</taxon>
        <taxon>Streptomyces</taxon>
    </lineage>
</organism>
<dbReference type="Pfam" id="PF13384">
    <property type="entry name" value="HTH_23"/>
    <property type="match status" value="1"/>
</dbReference>
<protein>
    <submittedName>
        <fullName evidence="2">Helix-turn-helix domain-containing protein</fullName>
    </submittedName>
</protein>
<dbReference type="InterPro" id="IPR036388">
    <property type="entry name" value="WH-like_DNA-bd_sf"/>
</dbReference>
<dbReference type="SUPFAM" id="SSF46894">
    <property type="entry name" value="C-terminal effector domain of the bipartite response regulators"/>
    <property type="match status" value="1"/>
</dbReference>
<feature type="compositionally biased region" description="Basic and acidic residues" evidence="1">
    <location>
        <begin position="219"/>
        <end position="230"/>
    </location>
</feature>
<proteinExistence type="predicted"/>
<evidence type="ECO:0000313" key="2">
    <source>
        <dbReference type="EMBL" id="XDQ14511.1"/>
    </source>
</evidence>
<gene>
    <name evidence="2" type="ORF">AB5J55_35140</name>
</gene>
<accession>A0AB39NAM0</accession>
<evidence type="ECO:0000256" key="1">
    <source>
        <dbReference type="SAM" id="MobiDB-lite"/>
    </source>
</evidence>
<reference evidence="2" key="1">
    <citation type="submission" date="2024-07" db="EMBL/GenBank/DDBJ databases">
        <authorList>
            <person name="Yu S.T."/>
        </authorList>
    </citation>
    <scope>NUCLEOTIDE SEQUENCE</scope>
    <source>
        <strain evidence="2">R11</strain>
    </source>
</reference>
<name>A0AB39NAM0_9ACTN</name>
<dbReference type="EMBL" id="CP163432">
    <property type="protein sequence ID" value="XDQ14511.1"/>
    <property type="molecule type" value="Genomic_DNA"/>
</dbReference>
<dbReference type="InterPro" id="IPR016032">
    <property type="entry name" value="Sig_transdc_resp-reg_C-effctor"/>
</dbReference>
<dbReference type="Gene3D" id="1.10.10.10">
    <property type="entry name" value="Winged helix-like DNA-binding domain superfamily/Winged helix DNA-binding domain"/>
    <property type="match status" value="1"/>
</dbReference>
<dbReference type="GO" id="GO:0003677">
    <property type="term" value="F:DNA binding"/>
    <property type="evidence" value="ECO:0007669"/>
    <property type="project" value="InterPro"/>
</dbReference>
<feature type="region of interest" description="Disordered" evidence="1">
    <location>
        <begin position="217"/>
        <end position="240"/>
    </location>
</feature>
<dbReference type="GO" id="GO:0006355">
    <property type="term" value="P:regulation of DNA-templated transcription"/>
    <property type="evidence" value="ECO:0007669"/>
    <property type="project" value="InterPro"/>
</dbReference>
<dbReference type="AlphaFoldDB" id="A0AB39NAM0"/>